<evidence type="ECO:0000256" key="3">
    <source>
        <dbReference type="ARBA" id="ARBA00022989"/>
    </source>
</evidence>
<keyword evidence="7" id="KW-1185">Reference proteome</keyword>
<dbReference type="RefSeq" id="WP_380799860.1">
    <property type="nucleotide sequence ID" value="NZ_JBHUIV010000004.1"/>
</dbReference>
<accession>A0ABW5B4D6</accession>
<sequence>MNALDIVILVFLALGAYNGYKQGLFISILSIVAFVVALILAFHFMDWGAQILAEKVTELTFGLPFMAFILIFLGVIFIIRGLAFLVKKTLDFTILGSVDSLAGGILGVVKTAFILSFFLWVATSFDFKVSEDWVRDSKSYIYIEPIAPVIVNFVDDYTPVISRSVSTIQELVKKTTDGLID</sequence>
<gene>
    <name evidence="6" type="ORF">ACFSKV_01625</name>
</gene>
<keyword evidence="2 5" id="KW-0812">Transmembrane</keyword>
<proteinExistence type="predicted"/>
<protein>
    <submittedName>
        <fullName evidence="6">CvpA family protein</fullName>
    </submittedName>
</protein>
<organism evidence="6 7">
    <name type="scientific">Shivajiella indica</name>
    <dbReference type="NCBI Taxonomy" id="872115"/>
    <lineage>
        <taxon>Bacteria</taxon>
        <taxon>Pseudomonadati</taxon>
        <taxon>Bacteroidota</taxon>
        <taxon>Cytophagia</taxon>
        <taxon>Cytophagales</taxon>
        <taxon>Cyclobacteriaceae</taxon>
        <taxon>Shivajiella</taxon>
    </lineage>
</organism>
<dbReference type="PANTHER" id="PTHR37306">
    <property type="entry name" value="COLICIN V PRODUCTION PROTEIN"/>
    <property type="match status" value="1"/>
</dbReference>
<evidence type="ECO:0000313" key="7">
    <source>
        <dbReference type="Proteomes" id="UP001597414"/>
    </source>
</evidence>
<dbReference type="InterPro" id="IPR003825">
    <property type="entry name" value="Colicin-V_CvpA"/>
</dbReference>
<feature type="transmembrane region" description="Helical" evidence="5">
    <location>
        <begin position="65"/>
        <end position="86"/>
    </location>
</feature>
<evidence type="ECO:0000256" key="2">
    <source>
        <dbReference type="ARBA" id="ARBA00022692"/>
    </source>
</evidence>
<evidence type="ECO:0000256" key="4">
    <source>
        <dbReference type="ARBA" id="ARBA00023136"/>
    </source>
</evidence>
<keyword evidence="4 5" id="KW-0472">Membrane</keyword>
<evidence type="ECO:0000256" key="1">
    <source>
        <dbReference type="ARBA" id="ARBA00004141"/>
    </source>
</evidence>
<evidence type="ECO:0000313" key="6">
    <source>
        <dbReference type="EMBL" id="MFD2200246.1"/>
    </source>
</evidence>
<evidence type="ECO:0000256" key="5">
    <source>
        <dbReference type="SAM" id="Phobius"/>
    </source>
</evidence>
<dbReference type="PANTHER" id="PTHR37306:SF1">
    <property type="entry name" value="COLICIN V PRODUCTION PROTEIN"/>
    <property type="match status" value="1"/>
</dbReference>
<dbReference type="Pfam" id="PF02674">
    <property type="entry name" value="Colicin_V"/>
    <property type="match status" value="1"/>
</dbReference>
<feature type="transmembrane region" description="Helical" evidence="5">
    <location>
        <begin position="25"/>
        <end position="44"/>
    </location>
</feature>
<comment type="caution">
    <text evidence="6">The sequence shown here is derived from an EMBL/GenBank/DDBJ whole genome shotgun (WGS) entry which is preliminary data.</text>
</comment>
<feature type="transmembrane region" description="Helical" evidence="5">
    <location>
        <begin position="101"/>
        <end position="122"/>
    </location>
</feature>
<name>A0ABW5B4D6_9BACT</name>
<dbReference type="Proteomes" id="UP001597414">
    <property type="component" value="Unassembled WGS sequence"/>
</dbReference>
<keyword evidence="3 5" id="KW-1133">Transmembrane helix</keyword>
<dbReference type="EMBL" id="JBHUIV010000004">
    <property type="protein sequence ID" value="MFD2200246.1"/>
    <property type="molecule type" value="Genomic_DNA"/>
</dbReference>
<reference evidence="7" key="1">
    <citation type="journal article" date="2019" name="Int. J. Syst. Evol. Microbiol.">
        <title>The Global Catalogue of Microorganisms (GCM) 10K type strain sequencing project: providing services to taxonomists for standard genome sequencing and annotation.</title>
        <authorList>
            <consortium name="The Broad Institute Genomics Platform"/>
            <consortium name="The Broad Institute Genome Sequencing Center for Infectious Disease"/>
            <person name="Wu L."/>
            <person name="Ma J."/>
        </authorList>
    </citation>
    <scope>NUCLEOTIDE SEQUENCE [LARGE SCALE GENOMIC DNA]</scope>
    <source>
        <strain evidence="7">KCTC 19812</strain>
    </source>
</reference>
<comment type="subcellular location">
    <subcellularLocation>
        <location evidence="1">Membrane</location>
        <topology evidence="1">Multi-pass membrane protein</topology>
    </subcellularLocation>
</comment>